<protein>
    <submittedName>
        <fullName evidence="2">Uncharacterized protein</fullName>
    </submittedName>
</protein>
<name>A0ABN1C9R5_9DEIO</name>
<proteinExistence type="predicted"/>
<evidence type="ECO:0000313" key="3">
    <source>
        <dbReference type="Proteomes" id="UP001500191"/>
    </source>
</evidence>
<gene>
    <name evidence="2" type="ORF">GCM10008937_23060</name>
</gene>
<dbReference type="Proteomes" id="UP001500191">
    <property type="component" value="Unassembled WGS sequence"/>
</dbReference>
<reference evidence="2 3" key="1">
    <citation type="journal article" date="2019" name="Int. J. Syst. Evol. Microbiol.">
        <title>The Global Catalogue of Microorganisms (GCM) 10K type strain sequencing project: providing services to taxonomists for standard genome sequencing and annotation.</title>
        <authorList>
            <consortium name="The Broad Institute Genomics Platform"/>
            <consortium name="The Broad Institute Genome Sequencing Center for Infectious Disease"/>
            <person name="Wu L."/>
            <person name="Ma J."/>
        </authorList>
    </citation>
    <scope>NUCLEOTIDE SEQUENCE [LARGE SCALE GENOMIC DNA]</scope>
    <source>
        <strain evidence="2 3">JCM 14368</strain>
    </source>
</reference>
<comment type="caution">
    <text evidence="2">The sequence shown here is derived from an EMBL/GenBank/DDBJ whole genome shotgun (WGS) entry which is preliminary data.</text>
</comment>
<organism evidence="2 3">
    <name type="scientific">Deinococcus depolymerans</name>
    <dbReference type="NCBI Taxonomy" id="392408"/>
    <lineage>
        <taxon>Bacteria</taxon>
        <taxon>Thermotogati</taxon>
        <taxon>Deinococcota</taxon>
        <taxon>Deinococci</taxon>
        <taxon>Deinococcales</taxon>
        <taxon>Deinococcaceae</taxon>
        <taxon>Deinococcus</taxon>
    </lineage>
</organism>
<evidence type="ECO:0000256" key="1">
    <source>
        <dbReference type="SAM" id="MobiDB-lite"/>
    </source>
</evidence>
<sequence>MVEAGVDPVELQEASRVPVSRRTEGQRAGRRVKVFIESQRTCDRPFSLLKTRQGRRKPVRFPQSEKLLSVASAFGENRGGPAQERGGVAARLGVRRGGFAKNSTAGPAGRFSWYVPPRRRRGGWAGMPRQCRVAAGAAGRSGPARDEKIR</sequence>
<feature type="region of interest" description="Disordered" evidence="1">
    <location>
        <begin position="1"/>
        <end position="28"/>
    </location>
</feature>
<accession>A0ABN1C9R5</accession>
<dbReference type="EMBL" id="BAAADB010000021">
    <property type="protein sequence ID" value="GAA0514725.1"/>
    <property type="molecule type" value="Genomic_DNA"/>
</dbReference>
<evidence type="ECO:0000313" key="2">
    <source>
        <dbReference type="EMBL" id="GAA0514725.1"/>
    </source>
</evidence>
<keyword evidence="3" id="KW-1185">Reference proteome</keyword>